<organism evidence="1 2">
    <name type="scientific">Candidatus Magasanikbacteria bacterium CG10_big_fil_rev_8_21_14_0_10_38_6</name>
    <dbReference type="NCBI Taxonomy" id="1974647"/>
    <lineage>
        <taxon>Bacteria</taxon>
        <taxon>Candidatus Magasanikiibacteriota</taxon>
    </lineage>
</organism>
<name>A0A2M6P078_9BACT</name>
<evidence type="ECO:0000313" key="2">
    <source>
        <dbReference type="Proteomes" id="UP000228528"/>
    </source>
</evidence>
<gene>
    <name evidence="1" type="ORF">COU30_04110</name>
</gene>
<protein>
    <submittedName>
        <fullName evidence="1">Uncharacterized protein</fullName>
    </submittedName>
</protein>
<proteinExistence type="predicted"/>
<evidence type="ECO:0000313" key="1">
    <source>
        <dbReference type="EMBL" id="PIR77133.1"/>
    </source>
</evidence>
<dbReference type="Proteomes" id="UP000228528">
    <property type="component" value="Unassembled WGS sequence"/>
</dbReference>
<sequence>MKNSVTVILAVVLVGGGLMFMGAGCSSNKAPLTEEQQAAENNMSLQEYRDMKSSAARMNMPAEKHMQMDK</sequence>
<comment type="caution">
    <text evidence="1">The sequence shown here is derived from an EMBL/GenBank/DDBJ whole genome shotgun (WGS) entry which is preliminary data.</text>
</comment>
<reference evidence="2" key="1">
    <citation type="submission" date="2017-09" db="EMBL/GenBank/DDBJ databases">
        <title>Depth-based differentiation of microbial function through sediment-hosted aquifers and enrichment of novel symbionts in the deep terrestrial subsurface.</title>
        <authorList>
            <person name="Probst A.J."/>
            <person name="Ladd B."/>
            <person name="Jarett J.K."/>
            <person name="Geller-Mcgrath D.E."/>
            <person name="Sieber C.M.K."/>
            <person name="Emerson J.B."/>
            <person name="Anantharaman K."/>
            <person name="Thomas B.C."/>
            <person name="Malmstrom R."/>
            <person name="Stieglmeier M."/>
            <person name="Klingl A."/>
            <person name="Woyke T."/>
            <person name="Ryan C.M."/>
            <person name="Banfield J.F."/>
        </authorList>
    </citation>
    <scope>NUCLEOTIDE SEQUENCE [LARGE SCALE GENOMIC DNA]</scope>
</reference>
<dbReference type="AlphaFoldDB" id="A0A2M6P078"/>
<dbReference type="PROSITE" id="PS51257">
    <property type="entry name" value="PROKAR_LIPOPROTEIN"/>
    <property type="match status" value="1"/>
</dbReference>
<accession>A0A2M6P078</accession>
<dbReference type="EMBL" id="PFBW01000182">
    <property type="protein sequence ID" value="PIR77133.1"/>
    <property type="molecule type" value="Genomic_DNA"/>
</dbReference>